<dbReference type="InterPro" id="IPR004358">
    <property type="entry name" value="Sig_transdc_His_kin-like_C"/>
</dbReference>
<keyword evidence="5" id="KW-1185">Reference proteome</keyword>
<dbReference type="STRING" id="946333.A4W93_28365"/>
<dbReference type="SMART" id="SM00387">
    <property type="entry name" value="HATPase_c"/>
    <property type="match status" value="1"/>
</dbReference>
<dbReference type="SUPFAM" id="SSF55874">
    <property type="entry name" value="ATPase domain of HSP90 chaperone/DNA topoisomerase II/histidine kinase"/>
    <property type="match status" value="1"/>
</dbReference>
<protein>
    <recommendedName>
        <fullName evidence="2">histidine kinase</fullName>
        <ecNumber evidence="2">2.7.13.3</ecNumber>
    </recommendedName>
</protein>
<gene>
    <name evidence="4" type="ORF">A4W93_28365</name>
</gene>
<dbReference type="SUPFAM" id="SSF47384">
    <property type="entry name" value="Homodimeric domain of signal transducing histidine kinase"/>
    <property type="match status" value="1"/>
</dbReference>
<dbReference type="OrthoDB" id="8559580at2"/>
<evidence type="ECO:0000256" key="3">
    <source>
        <dbReference type="ARBA" id="ARBA00022553"/>
    </source>
</evidence>
<dbReference type="InterPro" id="IPR003594">
    <property type="entry name" value="HATPase_dom"/>
</dbReference>
<dbReference type="PRINTS" id="PR00344">
    <property type="entry name" value="BCTRLSENSOR"/>
</dbReference>
<dbReference type="InterPro" id="IPR036097">
    <property type="entry name" value="HisK_dim/P_sf"/>
</dbReference>
<name>A0A1W6LH23_9BURK</name>
<accession>A0A1W6LH23</accession>
<dbReference type="CDD" id="cd00082">
    <property type="entry name" value="HisKA"/>
    <property type="match status" value="1"/>
</dbReference>
<dbReference type="GO" id="GO:0000155">
    <property type="term" value="F:phosphorelay sensor kinase activity"/>
    <property type="evidence" value="ECO:0007669"/>
    <property type="project" value="InterPro"/>
</dbReference>
<proteinExistence type="predicted"/>
<dbReference type="Pfam" id="PF00512">
    <property type="entry name" value="HisKA"/>
    <property type="match status" value="1"/>
</dbReference>
<dbReference type="EC" id="2.7.13.3" evidence="2"/>
<evidence type="ECO:0000256" key="1">
    <source>
        <dbReference type="ARBA" id="ARBA00000085"/>
    </source>
</evidence>
<dbReference type="SMART" id="SM00388">
    <property type="entry name" value="HisKA"/>
    <property type="match status" value="1"/>
</dbReference>
<dbReference type="InterPro" id="IPR005467">
    <property type="entry name" value="His_kinase_dom"/>
</dbReference>
<organism evidence="4 5">
    <name type="scientific">Piscinibacter gummiphilus</name>
    <dbReference type="NCBI Taxonomy" id="946333"/>
    <lineage>
        <taxon>Bacteria</taxon>
        <taxon>Pseudomonadati</taxon>
        <taxon>Pseudomonadota</taxon>
        <taxon>Betaproteobacteria</taxon>
        <taxon>Burkholderiales</taxon>
        <taxon>Sphaerotilaceae</taxon>
        <taxon>Piscinibacter</taxon>
    </lineage>
</organism>
<dbReference type="Pfam" id="PF02518">
    <property type="entry name" value="HATPase_c"/>
    <property type="match status" value="1"/>
</dbReference>
<sequence>MSIDIPSPARPAGSAVAAGELRFVLVCGGVLVATAVLSHVLAVADGSRFPWISAVVFTVIGLQALLIVGLLLQRRWRREAELEAQTYRAELYHAMRLATVGELTASIAHEINQPLGAILSNADAAEMMLEGGQSPGNELREVIADIRLDAQRASGIVRQTRSMIGKRPAASGRVDLNQIVLDVRRFMSSALAHQGVALDLQLDAGPVAVTGDTVQLQQVVLNLAVNAMDATSDIAGLVRRIDIRTVRVTGDRIELTVSDNGHGISEADVPRLFEPFFTTKAQGCGLGLSIARGIVEAHGGRIGAGNQASGGAVFRLVFPAAPESLATGDSECAPLLDLSDGVLHQRAMHASPKASSTDGARG</sequence>
<dbReference type="Gene3D" id="1.10.287.130">
    <property type="match status" value="1"/>
</dbReference>
<dbReference type="InterPro" id="IPR036890">
    <property type="entry name" value="HATPase_C_sf"/>
</dbReference>
<evidence type="ECO:0000313" key="4">
    <source>
        <dbReference type="EMBL" id="ARN23497.1"/>
    </source>
</evidence>
<dbReference type="KEGG" id="rgu:A4W93_28365"/>
<dbReference type="RefSeq" id="WP_085753820.1">
    <property type="nucleotide sequence ID" value="NZ_BSPR01000017.1"/>
</dbReference>
<dbReference type="InterPro" id="IPR003661">
    <property type="entry name" value="HisK_dim/P_dom"/>
</dbReference>
<evidence type="ECO:0000313" key="5">
    <source>
        <dbReference type="Proteomes" id="UP000193427"/>
    </source>
</evidence>
<reference evidence="4 5" key="1">
    <citation type="submission" date="2016-04" db="EMBL/GenBank/DDBJ databases">
        <title>Complete genome sequence of natural rubber-degrading, novel Gram-negative bacterium, Rhizobacter gummiphilus strain NS21.</title>
        <authorList>
            <person name="Tabata M."/>
            <person name="Kasai D."/>
            <person name="Fukuda M."/>
        </authorList>
    </citation>
    <scope>NUCLEOTIDE SEQUENCE [LARGE SCALE GENOMIC DNA]</scope>
    <source>
        <strain evidence="4 5">NS21</strain>
    </source>
</reference>
<keyword evidence="3" id="KW-0597">Phosphoprotein</keyword>
<dbReference type="Proteomes" id="UP000193427">
    <property type="component" value="Chromosome"/>
</dbReference>
<dbReference type="PANTHER" id="PTHR43065:SF42">
    <property type="entry name" value="TWO-COMPONENT SENSOR PPRA"/>
    <property type="match status" value="1"/>
</dbReference>
<dbReference type="AlphaFoldDB" id="A0A1W6LH23"/>
<comment type="catalytic activity">
    <reaction evidence="1">
        <text>ATP + protein L-histidine = ADP + protein N-phospho-L-histidine.</text>
        <dbReference type="EC" id="2.7.13.3"/>
    </reaction>
</comment>
<dbReference type="PANTHER" id="PTHR43065">
    <property type="entry name" value="SENSOR HISTIDINE KINASE"/>
    <property type="match status" value="1"/>
</dbReference>
<dbReference type="PROSITE" id="PS50109">
    <property type="entry name" value="HIS_KIN"/>
    <property type="match status" value="1"/>
</dbReference>
<dbReference type="Gene3D" id="3.30.565.10">
    <property type="entry name" value="Histidine kinase-like ATPase, C-terminal domain"/>
    <property type="match status" value="1"/>
</dbReference>
<evidence type="ECO:0000256" key="2">
    <source>
        <dbReference type="ARBA" id="ARBA00012438"/>
    </source>
</evidence>
<dbReference type="EMBL" id="CP015118">
    <property type="protein sequence ID" value="ARN23497.1"/>
    <property type="molecule type" value="Genomic_DNA"/>
</dbReference>